<keyword evidence="7" id="KW-1185">Reference proteome</keyword>
<evidence type="ECO:0000256" key="2">
    <source>
        <dbReference type="ARBA" id="ARBA00023117"/>
    </source>
</evidence>
<dbReference type="GO" id="GO:0006325">
    <property type="term" value="P:chromatin organization"/>
    <property type="evidence" value="ECO:0007669"/>
    <property type="project" value="UniProtKB-ARBA"/>
</dbReference>
<dbReference type="InterPro" id="IPR036427">
    <property type="entry name" value="Bromodomain-like_sf"/>
</dbReference>
<name>A0A015I8R9_RHIIW</name>
<dbReference type="OrthoDB" id="21449at2759"/>
<dbReference type="Pfam" id="PF00439">
    <property type="entry name" value="Bromodomain"/>
    <property type="match status" value="1"/>
</dbReference>
<dbReference type="Proteomes" id="UP000022910">
    <property type="component" value="Unassembled WGS sequence"/>
</dbReference>
<gene>
    <name evidence="6" type="ORF">RirG_273260</name>
</gene>
<accession>A0A015I8R9</accession>
<dbReference type="PROSITE" id="PS50014">
    <property type="entry name" value="BROMODOMAIN_2"/>
    <property type="match status" value="1"/>
</dbReference>
<evidence type="ECO:0000313" key="6">
    <source>
        <dbReference type="EMBL" id="EXX50170.1"/>
    </source>
</evidence>
<dbReference type="SUPFAM" id="SSF47370">
    <property type="entry name" value="Bromodomain"/>
    <property type="match status" value="1"/>
</dbReference>
<dbReference type="SMART" id="SM00297">
    <property type="entry name" value="BROMO"/>
    <property type="match status" value="1"/>
</dbReference>
<dbReference type="PANTHER" id="PTHR45915:SF2">
    <property type="entry name" value="TOUTATIS, ISOFORM E"/>
    <property type="match status" value="1"/>
</dbReference>
<feature type="domain" description="Bromo" evidence="5">
    <location>
        <begin position="302"/>
        <end position="350"/>
    </location>
</feature>
<sequence length="705" mass="81825">MRITGFVRLIKAEHLQHIKELQIFWQEIIKEFNKKKKNLVETSQSDLPKKKQEVINECDKKNLILAKISQPDTLLSKKTGKDSIKNLSELLQPDLQIIKEYEKENLLLAKISQPDTLLSKKTGKDSIKNLSELLQPDLQIIKEYEKENLLLAKISQPDTLLSKKTGKDSIKNLSELLQPDLQIIKEYEKENLLLAKISQPDTLLSKKTGKDSIKNLSELLQPDLQVIKEYEKENLLLAENSQPDVLLTKKTVKIPVKNLSETSQSVLPNQFTDFCYDILHELENKSYANLFYKYVEKDVKNKVIENPMDLFTINLKLKNNQYTSLEEFEKDIRLIFCNCYTYNQGWENMVYEVKFQYSTVQYSTVQLVHLQYSTVHTVLTVLVQYSTFPNPAYNDIKSEVYSSGKALECIFNKKWNEKLIHQDRQTRELKRQTKELKRVRDNDTEDTDRSWKKQIQILEQNKNNLMYRQVVNDALLVASAYENLVIGNIIPFIEILKTFLLTRSKMSLTLANESMLQAIVESLLPLKYRIPELSLVMDGKKLKGSGRFGYSDIFVLKGIGDNYISLELKYILLVGLIKNQKVEFGANELENLDKILEKENEEILLKRSYTYWSKELRKTNQTTIGEILNNGISQLKSYMNTISKGKVVNYSSSGVLDERIEIIKSNPNKLKGFVILVIGFHRILWKPIDEEVISNYNYNKIQSIS</sequence>
<comment type="subcellular location">
    <subcellularLocation>
        <location evidence="1">Nucleus</location>
    </subcellularLocation>
</comment>
<evidence type="ECO:0000259" key="5">
    <source>
        <dbReference type="PROSITE" id="PS50014"/>
    </source>
</evidence>
<dbReference type="GO" id="GO:0000785">
    <property type="term" value="C:chromatin"/>
    <property type="evidence" value="ECO:0007669"/>
    <property type="project" value="TreeGrafter"/>
</dbReference>
<dbReference type="GO" id="GO:0005634">
    <property type="term" value="C:nucleus"/>
    <property type="evidence" value="ECO:0007669"/>
    <property type="project" value="UniProtKB-SubCell"/>
</dbReference>
<reference evidence="6 7" key="1">
    <citation type="submission" date="2014-02" db="EMBL/GenBank/DDBJ databases">
        <title>Single nucleus genome sequencing reveals high similarity among nuclei of an endomycorrhizal fungus.</title>
        <authorList>
            <person name="Lin K."/>
            <person name="Geurts R."/>
            <person name="Zhang Z."/>
            <person name="Limpens E."/>
            <person name="Saunders D.G."/>
            <person name="Mu D."/>
            <person name="Pang E."/>
            <person name="Cao H."/>
            <person name="Cha H."/>
            <person name="Lin T."/>
            <person name="Zhou Q."/>
            <person name="Shang Y."/>
            <person name="Li Y."/>
            <person name="Ivanov S."/>
            <person name="Sharma T."/>
            <person name="Velzen R.V."/>
            <person name="Ruijter N.D."/>
            <person name="Aanen D.K."/>
            <person name="Win J."/>
            <person name="Kamoun S."/>
            <person name="Bisseling T."/>
            <person name="Huang S."/>
        </authorList>
    </citation>
    <scope>NUCLEOTIDE SEQUENCE [LARGE SCALE GENOMIC DNA]</scope>
    <source>
        <strain evidence="7">DAOM197198w</strain>
    </source>
</reference>
<dbReference type="PRINTS" id="PR00503">
    <property type="entry name" value="BROMODOMAIN"/>
</dbReference>
<keyword evidence="2 4" id="KW-0103">Bromodomain</keyword>
<organism evidence="6 7">
    <name type="scientific">Rhizophagus irregularis (strain DAOM 197198w)</name>
    <name type="common">Glomus intraradices</name>
    <dbReference type="NCBI Taxonomy" id="1432141"/>
    <lineage>
        <taxon>Eukaryota</taxon>
        <taxon>Fungi</taxon>
        <taxon>Fungi incertae sedis</taxon>
        <taxon>Mucoromycota</taxon>
        <taxon>Glomeromycotina</taxon>
        <taxon>Glomeromycetes</taxon>
        <taxon>Glomerales</taxon>
        <taxon>Glomeraceae</taxon>
        <taxon>Rhizophagus</taxon>
    </lineage>
</organism>
<evidence type="ECO:0000256" key="3">
    <source>
        <dbReference type="ARBA" id="ARBA00023242"/>
    </source>
</evidence>
<proteinExistence type="predicted"/>
<evidence type="ECO:0000313" key="7">
    <source>
        <dbReference type="Proteomes" id="UP000022910"/>
    </source>
</evidence>
<dbReference type="AlphaFoldDB" id="A0A015I8R9"/>
<dbReference type="InterPro" id="IPR001487">
    <property type="entry name" value="Bromodomain"/>
</dbReference>
<dbReference type="Gene3D" id="1.20.920.10">
    <property type="entry name" value="Bromodomain-like"/>
    <property type="match status" value="1"/>
</dbReference>
<keyword evidence="3" id="KW-0539">Nucleus</keyword>
<dbReference type="PANTHER" id="PTHR45915">
    <property type="entry name" value="TRANSCRIPTION INTERMEDIARY FACTOR"/>
    <property type="match status" value="1"/>
</dbReference>
<dbReference type="EMBL" id="JEMT01030161">
    <property type="protein sequence ID" value="EXX50170.1"/>
    <property type="molecule type" value="Genomic_DNA"/>
</dbReference>
<evidence type="ECO:0000256" key="1">
    <source>
        <dbReference type="ARBA" id="ARBA00004123"/>
    </source>
</evidence>
<comment type="caution">
    <text evidence="6">The sequence shown here is derived from an EMBL/GenBank/DDBJ whole genome shotgun (WGS) entry which is preliminary data.</text>
</comment>
<protein>
    <submittedName>
        <fullName evidence="6">Bdf1p</fullName>
    </submittedName>
</protein>
<evidence type="ECO:0000256" key="4">
    <source>
        <dbReference type="PROSITE-ProRule" id="PRU00035"/>
    </source>
</evidence>
<dbReference type="HOGENOM" id="CLU_030748_1_0_1"/>